<evidence type="ECO:0000313" key="3">
    <source>
        <dbReference type="Proteomes" id="UP000253094"/>
    </source>
</evidence>
<dbReference type="AlphaFoldDB" id="A0A367EDN8"/>
<dbReference type="Proteomes" id="UP000253094">
    <property type="component" value="Unassembled WGS sequence"/>
</dbReference>
<gene>
    <name evidence="2" type="ORF">DQ384_40170</name>
</gene>
<comment type="caution">
    <text evidence="2">The sequence shown here is derived from an EMBL/GenBank/DDBJ whole genome shotgun (WGS) entry which is preliminary data.</text>
</comment>
<accession>A0A367EDN8</accession>
<organism evidence="2 3">
    <name type="scientific">Sphaerisporangium album</name>
    <dbReference type="NCBI Taxonomy" id="509200"/>
    <lineage>
        <taxon>Bacteria</taxon>
        <taxon>Bacillati</taxon>
        <taxon>Actinomycetota</taxon>
        <taxon>Actinomycetes</taxon>
        <taxon>Streptosporangiales</taxon>
        <taxon>Streptosporangiaceae</taxon>
        <taxon>Sphaerisporangium</taxon>
    </lineage>
</organism>
<keyword evidence="3" id="KW-1185">Reference proteome</keyword>
<sequence>MMDALFPGRPEDYSGIGQWPELEPMTDSFAEFEKRGDGYDWRAAWFAVIDQATGARLTSEWLEQAHPYVNSPHGRRHTVTRTRAVGSGNDHE</sequence>
<evidence type="ECO:0000256" key="1">
    <source>
        <dbReference type="SAM" id="MobiDB-lite"/>
    </source>
</evidence>
<feature type="region of interest" description="Disordered" evidence="1">
    <location>
        <begin position="68"/>
        <end position="92"/>
    </location>
</feature>
<proteinExistence type="predicted"/>
<feature type="region of interest" description="Disordered" evidence="1">
    <location>
        <begin position="1"/>
        <end position="20"/>
    </location>
</feature>
<dbReference type="EMBL" id="QOIL01000056">
    <property type="protein sequence ID" value="RCG16184.1"/>
    <property type="molecule type" value="Genomic_DNA"/>
</dbReference>
<name>A0A367EDN8_9ACTN</name>
<protein>
    <submittedName>
        <fullName evidence="2">Uncharacterized protein</fullName>
    </submittedName>
</protein>
<reference evidence="2 3" key="1">
    <citation type="submission" date="2018-06" db="EMBL/GenBank/DDBJ databases">
        <title>Sphaerisporangium craniellae sp. nov., isolated from a marine sponge in the South China Sea.</title>
        <authorList>
            <person name="Li L."/>
        </authorList>
    </citation>
    <scope>NUCLEOTIDE SEQUENCE [LARGE SCALE GENOMIC DNA]</scope>
    <source>
        <strain evidence="2 3">CCTCC AA 208026</strain>
    </source>
</reference>
<evidence type="ECO:0000313" key="2">
    <source>
        <dbReference type="EMBL" id="RCG16184.1"/>
    </source>
</evidence>